<gene>
    <name evidence="1" type="ORF">POL67_11615</name>
</gene>
<proteinExistence type="predicted"/>
<protein>
    <submittedName>
        <fullName evidence="1">SEC-C domain-containing protein</fullName>
    </submittedName>
</protein>
<dbReference type="Proteomes" id="UP001221411">
    <property type="component" value="Unassembled WGS sequence"/>
</dbReference>
<evidence type="ECO:0000313" key="2">
    <source>
        <dbReference type="Proteomes" id="UP001221411"/>
    </source>
</evidence>
<name>A0ABT5EKW0_9BACT</name>
<accession>A0ABT5EKW0</accession>
<dbReference type="InterPro" id="IPR004027">
    <property type="entry name" value="SEC_C_motif"/>
</dbReference>
<sequence length="470" mass="52359">MTLTGHAHHFLSRLDRLSVPHLDVALSLYRDDPLLRHILDTARVPAGMERVAISLADPEKGPFLIVTRSGKFVTCLGEGMRATNLHVITRGRLDAITENVITWRERTNRFLNSTGNATELMRALYERAQWLTREQFEGIAVWQPFLALELLKWMLEEAKAVEHMRDLLLREVPKNGKLHPRWDETLHGLWCRTWTLGHLSVLAAMDGNAPYQELPAPGRNAISRLAYARTAVSQGLVGNALRGLWGAARLGEDLFAYYKEAHEKADNVIEVADSAFTLAAIGLRYPALRAEVRQALSPSAPVPEGRGHLVSVRRALTNIFLSDDEDPTDLPARLASVGAELAVTLGKRTPPSSPYHFKDAADAPRDLARGTLLLIDGCFLADQQFLPVMIMALPWLARAKPEELYLPADYIAAVRAPYEPEYALTLLRQDRRRLKSFRAAEAKAEQTGPTRSAPCPCGSGKKYKRCCGDR</sequence>
<dbReference type="EMBL" id="JAQNDO010000001">
    <property type="protein sequence ID" value="MDC0741997.1"/>
    <property type="molecule type" value="Genomic_DNA"/>
</dbReference>
<reference evidence="1 2" key="1">
    <citation type="submission" date="2022-11" db="EMBL/GenBank/DDBJ databases">
        <title>Minimal conservation of predation-associated metabolite biosynthetic gene clusters underscores biosynthetic potential of Myxococcota including descriptions for ten novel species: Archangium lansinium sp. nov., Myxococcus landrumus sp. nov., Nannocystis bai.</title>
        <authorList>
            <person name="Ahearne A."/>
            <person name="Stevens C."/>
            <person name="Dowd S."/>
        </authorList>
    </citation>
    <scope>NUCLEOTIDE SEQUENCE [LARGE SCALE GENOMIC DNA]</scope>
    <source>
        <strain evidence="1 2">RJM3</strain>
    </source>
</reference>
<organism evidence="1 2">
    <name type="scientific">Polyangium mundeleinium</name>
    <dbReference type="NCBI Taxonomy" id="2995306"/>
    <lineage>
        <taxon>Bacteria</taxon>
        <taxon>Pseudomonadati</taxon>
        <taxon>Myxococcota</taxon>
        <taxon>Polyangia</taxon>
        <taxon>Polyangiales</taxon>
        <taxon>Polyangiaceae</taxon>
        <taxon>Polyangium</taxon>
    </lineage>
</organism>
<evidence type="ECO:0000313" key="1">
    <source>
        <dbReference type="EMBL" id="MDC0741997.1"/>
    </source>
</evidence>
<comment type="caution">
    <text evidence="1">The sequence shown here is derived from an EMBL/GenBank/DDBJ whole genome shotgun (WGS) entry which is preliminary data.</text>
</comment>
<dbReference type="Pfam" id="PF02810">
    <property type="entry name" value="SEC-C"/>
    <property type="match status" value="1"/>
</dbReference>
<keyword evidence="2" id="KW-1185">Reference proteome</keyword>
<dbReference type="Gene3D" id="3.10.450.50">
    <property type="match status" value="1"/>
</dbReference>
<dbReference type="SUPFAM" id="SSF103642">
    <property type="entry name" value="Sec-C motif"/>
    <property type="match status" value="1"/>
</dbReference>